<evidence type="ECO:0000256" key="1">
    <source>
        <dbReference type="ARBA" id="ARBA00005568"/>
    </source>
</evidence>
<evidence type="ECO:0000259" key="4">
    <source>
        <dbReference type="Pfam" id="PF03328"/>
    </source>
</evidence>
<dbReference type="GO" id="GO:0016829">
    <property type="term" value="F:lyase activity"/>
    <property type="evidence" value="ECO:0007669"/>
    <property type="project" value="UniProtKB-KW"/>
</dbReference>
<protein>
    <submittedName>
        <fullName evidence="5">Aldolase/citrate lyase family protein</fullName>
    </submittedName>
</protein>
<evidence type="ECO:0000313" key="6">
    <source>
        <dbReference type="Proteomes" id="UP001254257"/>
    </source>
</evidence>
<keyword evidence="6" id="KW-1185">Reference proteome</keyword>
<dbReference type="PANTHER" id="PTHR30502:SF0">
    <property type="entry name" value="PHOSPHOENOLPYRUVATE CARBOXYLASE FAMILY PROTEIN"/>
    <property type="match status" value="1"/>
</dbReference>
<dbReference type="InterPro" id="IPR040442">
    <property type="entry name" value="Pyrv_kinase-like_dom_sf"/>
</dbReference>
<dbReference type="Gene3D" id="3.20.20.60">
    <property type="entry name" value="Phosphoenolpyruvate-binding domains"/>
    <property type="match status" value="1"/>
</dbReference>
<dbReference type="Proteomes" id="UP001254257">
    <property type="component" value="Unassembled WGS sequence"/>
</dbReference>
<evidence type="ECO:0000256" key="3">
    <source>
        <dbReference type="ARBA" id="ARBA00023239"/>
    </source>
</evidence>
<comment type="caution">
    <text evidence="5">The sequence shown here is derived from an EMBL/GenBank/DDBJ whole genome shotgun (WGS) entry which is preliminary data.</text>
</comment>
<organism evidence="5 6">
    <name type="scientific">Bosea rubneri</name>
    <dbReference type="NCBI Taxonomy" id="3075434"/>
    <lineage>
        <taxon>Bacteria</taxon>
        <taxon>Pseudomonadati</taxon>
        <taxon>Pseudomonadota</taxon>
        <taxon>Alphaproteobacteria</taxon>
        <taxon>Hyphomicrobiales</taxon>
        <taxon>Boseaceae</taxon>
        <taxon>Bosea</taxon>
    </lineage>
</organism>
<evidence type="ECO:0000256" key="2">
    <source>
        <dbReference type="ARBA" id="ARBA00022723"/>
    </source>
</evidence>
<dbReference type="InterPro" id="IPR005000">
    <property type="entry name" value="Aldolase/citrate-lyase_domain"/>
</dbReference>
<comment type="similarity">
    <text evidence="1">Belongs to the HpcH/HpaI aldolase family.</text>
</comment>
<name>A0ABU3SDK4_9HYPH</name>
<dbReference type="PANTHER" id="PTHR30502">
    <property type="entry name" value="2-KETO-3-DEOXY-L-RHAMNONATE ALDOLASE"/>
    <property type="match status" value="1"/>
</dbReference>
<dbReference type="InterPro" id="IPR015813">
    <property type="entry name" value="Pyrv/PenolPyrv_kinase-like_dom"/>
</dbReference>
<dbReference type="EMBL" id="JAWDID010000051">
    <property type="protein sequence ID" value="MDU0342873.1"/>
    <property type="molecule type" value="Genomic_DNA"/>
</dbReference>
<keyword evidence="3 5" id="KW-0456">Lyase</keyword>
<dbReference type="Pfam" id="PF03328">
    <property type="entry name" value="HpcH_HpaI"/>
    <property type="match status" value="1"/>
</dbReference>
<dbReference type="InterPro" id="IPR050251">
    <property type="entry name" value="HpcH-HpaI_aldolase"/>
</dbReference>
<evidence type="ECO:0000313" key="5">
    <source>
        <dbReference type="EMBL" id="MDU0342873.1"/>
    </source>
</evidence>
<dbReference type="RefSeq" id="WP_316020626.1">
    <property type="nucleotide sequence ID" value="NZ_JAWDID010000051.1"/>
</dbReference>
<gene>
    <name evidence="5" type="ORF">RKE40_23500</name>
</gene>
<feature type="domain" description="HpcH/HpaI aldolase/citrate lyase" evidence="4">
    <location>
        <begin position="19"/>
        <end position="243"/>
    </location>
</feature>
<sequence>MKNYRNPLRQKLAQGKTAFGLWVTLATATMTELAIEAGLDWVCIDMEHGATDYRDIVEHARAARGSDLAVLVRVPSIAIDSIKRCLDLGADGIVVPLVRSARDVEAALDFARYPLAGKRGLGGERAQRWGLRVEEYIATANDEIMVIPMIETADAAAAIDEIFAVPGLDFAFVGPGDLSASLGHIGAWEGPGVAETIAQIVASAGAANITLGTYGVGPNDIRSRCEQGFRFLAIGSDAAMLANRIGSELSSIRNLMPALGRQIA</sequence>
<reference evidence="5 6" key="1">
    <citation type="submission" date="2023-09" db="EMBL/GenBank/DDBJ databases">
        <title>Whole genome shotgun sequencing (WGS) of Bosea sp. ZW T0_25, isolated from stored onions (Allium cepa).</title>
        <authorList>
            <person name="Stoll D.A."/>
            <person name="Huch M."/>
        </authorList>
    </citation>
    <scope>NUCLEOTIDE SEQUENCE [LARGE SCALE GENOMIC DNA]</scope>
    <source>
        <strain evidence="5 6">ZW T0_25</strain>
    </source>
</reference>
<proteinExistence type="inferred from homology"/>
<accession>A0ABU3SDK4</accession>
<dbReference type="SUPFAM" id="SSF51621">
    <property type="entry name" value="Phosphoenolpyruvate/pyruvate domain"/>
    <property type="match status" value="1"/>
</dbReference>
<keyword evidence="2" id="KW-0479">Metal-binding</keyword>